<name>A0A2T5FZ78_9SPHN</name>
<dbReference type="RefSeq" id="WP_107966869.1">
    <property type="nucleotide sequence ID" value="NZ_NWBU01000005.1"/>
</dbReference>
<evidence type="ECO:0000259" key="1">
    <source>
        <dbReference type="Pfam" id="PF13676"/>
    </source>
</evidence>
<gene>
    <name evidence="2" type="ORF">CLG96_05340</name>
</gene>
<dbReference type="EMBL" id="NWBU01000005">
    <property type="protein sequence ID" value="PTQ12006.1"/>
    <property type="molecule type" value="Genomic_DNA"/>
</dbReference>
<evidence type="ECO:0000313" key="3">
    <source>
        <dbReference type="Proteomes" id="UP000244162"/>
    </source>
</evidence>
<dbReference type="Proteomes" id="UP000244162">
    <property type="component" value="Unassembled WGS sequence"/>
</dbReference>
<dbReference type="Pfam" id="PF13676">
    <property type="entry name" value="TIR_2"/>
    <property type="match status" value="1"/>
</dbReference>
<dbReference type="OrthoDB" id="4774809at2"/>
<dbReference type="AlphaFoldDB" id="A0A2T5FZ78"/>
<keyword evidence="3" id="KW-1185">Reference proteome</keyword>
<dbReference type="GO" id="GO:0007165">
    <property type="term" value="P:signal transduction"/>
    <property type="evidence" value="ECO:0007669"/>
    <property type="project" value="InterPro"/>
</dbReference>
<reference evidence="2 3" key="1">
    <citation type="submission" date="2017-09" db="EMBL/GenBank/DDBJ databases">
        <title>Sphingomonas panjinensis sp.nov., isolated from oil-contaminated soil.</title>
        <authorList>
            <person name="Wang L."/>
            <person name="Chen L."/>
        </authorList>
    </citation>
    <scope>NUCLEOTIDE SEQUENCE [LARGE SCALE GENOMIC DNA]</scope>
    <source>
        <strain evidence="2 3">FW-11</strain>
    </source>
</reference>
<proteinExistence type="predicted"/>
<dbReference type="InterPro" id="IPR000157">
    <property type="entry name" value="TIR_dom"/>
</dbReference>
<protein>
    <submittedName>
        <fullName evidence="2">Molecular chaperone Tir</fullName>
    </submittedName>
</protein>
<organism evidence="2 3">
    <name type="scientific">Sphingomonas oleivorans</name>
    <dbReference type="NCBI Taxonomy" id="1735121"/>
    <lineage>
        <taxon>Bacteria</taxon>
        <taxon>Pseudomonadati</taxon>
        <taxon>Pseudomonadota</taxon>
        <taxon>Alphaproteobacteria</taxon>
        <taxon>Sphingomonadales</taxon>
        <taxon>Sphingomonadaceae</taxon>
        <taxon>Sphingomonas</taxon>
    </lineage>
</organism>
<sequence length="402" mass="44748">MSQSNFFKGFMEDTLEQVMSSYADELHGTAASVVDPETGKHALVFVRRIGKDGWVIHTSGSPAFARALEQRLGLNKGEVHGMNEPANRERLVYLAHASEDKALVKPLAEGLMRRGIKVWYDNWEIGYGDSLRRKMEEGLGDCTHFVVLLTETSIRKPWVNEEIDAGLMSAVEGSAKFIGLRHNLPLSSVSPFFKTRLTPEFQPGEEGLDALSGEIYGVSKKPPLGEKPRYVQSHEPGSTWAASARTVAEYFVRNSAHAQPMDPQASYAEIQQETGLPMPDVRIGVLDLIGAGLLEKQEYFGGEGHIWPKSDMFVTFDADFMDWDPEKDARDLAVHLTNLDTDQADANEVGLALGWKPRRFNTAAAYLVSARVVKPIEYMSGDAYWPCGFMMGDELLRFVRSL</sequence>
<comment type="caution">
    <text evidence="2">The sequence shown here is derived from an EMBL/GenBank/DDBJ whole genome shotgun (WGS) entry which is preliminary data.</text>
</comment>
<feature type="domain" description="TIR" evidence="1">
    <location>
        <begin position="92"/>
        <end position="185"/>
    </location>
</feature>
<accession>A0A2T5FZ78</accession>
<dbReference type="Gene3D" id="3.40.50.10140">
    <property type="entry name" value="Toll/interleukin-1 receptor homology (TIR) domain"/>
    <property type="match status" value="1"/>
</dbReference>
<dbReference type="SUPFAM" id="SSF52200">
    <property type="entry name" value="Toll/Interleukin receptor TIR domain"/>
    <property type="match status" value="1"/>
</dbReference>
<evidence type="ECO:0000313" key="2">
    <source>
        <dbReference type="EMBL" id="PTQ12006.1"/>
    </source>
</evidence>
<dbReference type="InterPro" id="IPR035897">
    <property type="entry name" value="Toll_tir_struct_dom_sf"/>
</dbReference>